<comment type="similarity">
    <text evidence="1">Belongs to the peptidase A31 family.</text>
</comment>
<dbReference type="OrthoDB" id="3828930at2"/>
<proteinExistence type="inferred from homology"/>
<evidence type="ECO:0000313" key="6">
    <source>
        <dbReference type="Proteomes" id="UP000297447"/>
    </source>
</evidence>
<organism evidence="5 6">
    <name type="scientific">Cryobacterium frigoriphilum</name>
    <dbReference type="NCBI Taxonomy" id="1259150"/>
    <lineage>
        <taxon>Bacteria</taxon>
        <taxon>Bacillati</taxon>
        <taxon>Actinomycetota</taxon>
        <taxon>Actinomycetes</taxon>
        <taxon>Micrococcales</taxon>
        <taxon>Microbacteriaceae</taxon>
        <taxon>Cryobacterium</taxon>
    </lineage>
</organism>
<dbReference type="EMBL" id="SOHE01000015">
    <property type="protein sequence ID" value="TFD54737.1"/>
    <property type="molecule type" value="Genomic_DNA"/>
</dbReference>
<dbReference type="NCBIfam" id="TIGR00072">
    <property type="entry name" value="hydrog_prot"/>
    <property type="match status" value="1"/>
</dbReference>
<sequence>MPARILVAGVGNIFLSDDGFGPEVARQFMTDAAASLPGVRVVDYGIRGIHLVYDLLDGVDQLVLVDALPARGARAAAGGIRVLQIRPEDVTGRSDRGAGTPDAHSMDPLAALDGLHALGGALPLTYLVGCVARDTAEGMGLSDEVAASVPEALAAVRALISLQNQNQSESGGE</sequence>
<dbReference type="GO" id="GO:0008047">
    <property type="term" value="F:enzyme activator activity"/>
    <property type="evidence" value="ECO:0007669"/>
    <property type="project" value="InterPro"/>
</dbReference>
<evidence type="ECO:0000256" key="3">
    <source>
        <dbReference type="ARBA" id="ARBA00022750"/>
    </source>
</evidence>
<dbReference type="Proteomes" id="UP000297447">
    <property type="component" value="Unassembled WGS sequence"/>
</dbReference>
<evidence type="ECO:0000313" key="5">
    <source>
        <dbReference type="EMBL" id="TFD54737.1"/>
    </source>
</evidence>
<keyword evidence="2 5" id="KW-0645">Protease</keyword>
<dbReference type="PRINTS" id="PR00446">
    <property type="entry name" value="HYDRGNUPTAKE"/>
</dbReference>
<dbReference type="SUPFAM" id="SSF53163">
    <property type="entry name" value="HybD-like"/>
    <property type="match status" value="1"/>
</dbReference>
<dbReference type="PANTHER" id="PTHR30302">
    <property type="entry name" value="HYDROGENASE 1 MATURATION PROTEASE"/>
    <property type="match status" value="1"/>
</dbReference>
<dbReference type="InterPro" id="IPR000671">
    <property type="entry name" value="Peptidase_A31"/>
</dbReference>
<evidence type="ECO:0000256" key="1">
    <source>
        <dbReference type="ARBA" id="ARBA00006814"/>
    </source>
</evidence>
<name>A0A4R9AAD4_9MICO</name>
<protein>
    <submittedName>
        <fullName evidence="5">Hydrogenase maturation protease</fullName>
    </submittedName>
</protein>
<dbReference type="Pfam" id="PF01750">
    <property type="entry name" value="HycI"/>
    <property type="match status" value="1"/>
</dbReference>
<dbReference type="GO" id="GO:0016485">
    <property type="term" value="P:protein processing"/>
    <property type="evidence" value="ECO:0007669"/>
    <property type="project" value="TreeGrafter"/>
</dbReference>
<evidence type="ECO:0000256" key="4">
    <source>
        <dbReference type="ARBA" id="ARBA00022801"/>
    </source>
</evidence>
<evidence type="ECO:0000256" key="2">
    <source>
        <dbReference type="ARBA" id="ARBA00022670"/>
    </source>
</evidence>
<dbReference type="Gene3D" id="3.40.50.1450">
    <property type="entry name" value="HybD-like"/>
    <property type="match status" value="1"/>
</dbReference>
<keyword evidence="3" id="KW-0064">Aspartyl protease</keyword>
<dbReference type="PANTHER" id="PTHR30302:SF1">
    <property type="entry name" value="HYDROGENASE 2 MATURATION PROTEASE"/>
    <property type="match status" value="1"/>
</dbReference>
<gene>
    <name evidence="5" type="ORF">E3T55_02810</name>
</gene>
<dbReference type="GO" id="GO:0004190">
    <property type="term" value="F:aspartic-type endopeptidase activity"/>
    <property type="evidence" value="ECO:0007669"/>
    <property type="project" value="UniProtKB-KW"/>
</dbReference>
<keyword evidence="4" id="KW-0378">Hydrolase</keyword>
<dbReference type="InterPro" id="IPR023430">
    <property type="entry name" value="Pept_HybD-like_dom_sf"/>
</dbReference>
<keyword evidence="6" id="KW-1185">Reference proteome</keyword>
<comment type="caution">
    <text evidence="5">The sequence shown here is derived from an EMBL/GenBank/DDBJ whole genome shotgun (WGS) entry which is preliminary data.</text>
</comment>
<dbReference type="RefSeq" id="WP_134518052.1">
    <property type="nucleotide sequence ID" value="NZ_SOHE01000015.1"/>
</dbReference>
<dbReference type="AlphaFoldDB" id="A0A4R9AAD4"/>
<reference evidence="5 6" key="1">
    <citation type="submission" date="2019-03" db="EMBL/GenBank/DDBJ databases">
        <title>Genomics of glacier-inhabiting Cryobacterium strains.</title>
        <authorList>
            <person name="Liu Q."/>
            <person name="Xin Y.-H."/>
        </authorList>
    </citation>
    <scope>NUCLEOTIDE SEQUENCE [LARGE SCALE GENOMIC DNA]</scope>
    <source>
        <strain evidence="5 6">Hh14</strain>
    </source>
</reference>
<accession>A0A4R9AAD4</accession>